<dbReference type="Gene3D" id="3.30.70.1060">
    <property type="entry name" value="Dimeric alpha+beta barrel"/>
    <property type="match status" value="1"/>
</dbReference>
<accession>H6LFK4</accession>
<organism evidence="3 4">
    <name type="scientific">Acetobacterium woodii (strain ATCC 29683 / DSM 1030 / JCM 2381 / KCTC 1655 / WB1)</name>
    <dbReference type="NCBI Taxonomy" id="931626"/>
    <lineage>
        <taxon>Bacteria</taxon>
        <taxon>Bacillati</taxon>
        <taxon>Bacillota</taxon>
        <taxon>Clostridia</taxon>
        <taxon>Eubacteriales</taxon>
        <taxon>Eubacteriaceae</taxon>
        <taxon>Acetobacterium</taxon>
    </lineage>
</organism>
<keyword evidence="4" id="KW-1185">Reference proteome</keyword>
<reference evidence="4" key="1">
    <citation type="submission" date="2011-07" db="EMBL/GenBank/DDBJ databases">
        <title>Complete genome sequence of Acetobacterium woodii.</title>
        <authorList>
            <person name="Poehlein A."/>
            <person name="Schmidt S."/>
            <person name="Kaster A.-K."/>
            <person name="Goenrich M."/>
            <person name="Vollmers J."/>
            <person name="Thuermer A."/>
            <person name="Gottschalk G."/>
            <person name="Thauer R.K."/>
            <person name="Daniel R."/>
            <person name="Mueller V."/>
        </authorList>
    </citation>
    <scope>NUCLEOTIDE SEQUENCE [LARGE SCALE GENOMIC DNA]</scope>
    <source>
        <strain evidence="4">ATCC 29683 / DSM 1030 / JCM 2381 / KCTC 1655 / WB1</strain>
    </source>
</reference>
<sequence>MKGEKTMKYYVLEGTFVKNLPDKSELQKAIDEHLEYLKKGFNDGSILVSGPKIETGGGIIVVKCEDINKFCSDDPLVKAGIQEYRISEFKLHDCQSYLKDWFEQ</sequence>
<dbReference type="eggNOG" id="COG2350">
    <property type="taxonomic scope" value="Bacteria"/>
</dbReference>
<dbReference type="PANTHER" id="PTHR37828">
    <property type="entry name" value="GSR2449 PROTEIN"/>
    <property type="match status" value="1"/>
</dbReference>
<evidence type="ECO:0000259" key="2">
    <source>
        <dbReference type="Pfam" id="PF03795"/>
    </source>
</evidence>
<dbReference type="InterPro" id="IPR005545">
    <property type="entry name" value="YCII"/>
</dbReference>
<feature type="domain" description="YCII-related" evidence="2">
    <location>
        <begin position="18"/>
        <end position="90"/>
    </location>
</feature>
<dbReference type="HOGENOM" id="CLU_110355_6_1_9"/>
<dbReference type="KEGG" id="awo:Awo_c27380"/>
<protein>
    <recommendedName>
        <fullName evidence="2">YCII-related domain-containing protein</fullName>
    </recommendedName>
</protein>
<dbReference type="AlphaFoldDB" id="H6LFK4"/>
<proteinExistence type="inferred from homology"/>
<dbReference type="PANTHER" id="PTHR37828:SF1">
    <property type="entry name" value="YCII-RELATED DOMAIN-CONTAINING PROTEIN"/>
    <property type="match status" value="1"/>
</dbReference>
<evidence type="ECO:0000313" key="4">
    <source>
        <dbReference type="Proteomes" id="UP000007177"/>
    </source>
</evidence>
<name>H6LFK4_ACEWD</name>
<dbReference type="Proteomes" id="UP000007177">
    <property type="component" value="Chromosome"/>
</dbReference>
<gene>
    <name evidence="3" type="ordered locus">Awo_c27380</name>
</gene>
<comment type="similarity">
    <text evidence="1">Belongs to the YciI family.</text>
</comment>
<dbReference type="SUPFAM" id="SSF54909">
    <property type="entry name" value="Dimeric alpha+beta barrel"/>
    <property type="match status" value="1"/>
</dbReference>
<evidence type="ECO:0000313" key="3">
    <source>
        <dbReference type="EMBL" id="AFA49491.1"/>
    </source>
</evidence>
<reference evidence="3 4" key="2">
    <citation type="journal article" date="2012" name="PLoS ONE">
        <title>An ancient pathway combining carbon dioxide fixation with the generation and utilization of a sodium ion gradient for ATP synthesis.</title>
        <authorList>
            <person name="Poehlein A."/>
            <person name="Schmidt S."/>
            <person name="Kaster A.K."/>
            <person name="Goenrich M."/>
            <person name="Vollmers J."/>
            <person name="Thurmer A."/>
            <person name="Bertsch J."/>
            <person name="Schuchmann K."/>
            <person name="Voigt B."/>
            <person name="Hecker M."/>
            <person name="Daniel R."/>
            <person name="Thauer R.K."/>
            <person name="Gottschalk G."/>
            <person name="Muller V."/>
        </authorList>
    </citation>
    <scope>NUCLEOTIDE SEQUENCE [LARGE SCALE GENOMIC DNA]</scope>
    <source>
        <strain evidence="4">ATCC 29683 / DSM 1030 / JCM 2381 / KCTC 1655 / WB1</strain>
    </source>
</reference>
<evidence type="ECO:0000256" key="1">
    <source>
        <dbReference type="ARBA" id="ARBA00007689"/>
    </source>
</evidence>
<dbReference type="EMBL" id="CP002987">
    <property type="protein sequence ID" value="AFA49491.1"/>
    <property type="molecule type" value="Genomic_DNA"/>
</dbReference>
<dbReference type="Pfam" id="PF03795">
    <property type="entry name" value="YCII"/>
    <property type="match status" value="1"/>
</dbReference>
<dbReference type="InterPro" id="IPR011008">
    <property type="entry name" value="Dimeric_a/b-barrel"/>
</dbReference>
<dbReference type="STRING" id="931626.Awo_c27380"/>